<dbReference type="Pfam" id="PF08863">
    <property type="entry name" value="YolD"/>
    <property type="match status" value="1"/>
</dbReference>
<gene>
    <name evidence="1" type="ORF">H9650_09605</name>
</gene>
<comment type="caution">
    <text evidence="1">The sequence shown here is derived from an EMBL/GenBank/DDBJ whole genome shotgun (WGS) entry which is preliminary data.</text>
</comment>
<keyword evidence="2" id="KW-1185">Reference proteome</keyword>
<sequence length="126" mass="15066">MGFHDAFFEEAKKSKYNIDPRRNIKWGTSMMLPEHVALLRDYYEEVKREPKPELTEYDYVTLSENLDIAYTSKSDTKIKRWKNGQFVYNRGIIEEVDLKHRVIQLQDPFYLLSIKIDEIVDVTIMD</sequence>
<evidence type="ECO:0000313" key="2">
    <source>
        <dbReference type="Proteomes" id="UP000640786"/>
    </source>
</evidence>
<evidence type="ECO:0000313" key="1">
    <source>
        <dbReference type="EMBL" id="MBD7944369.1"/>
    </source>
</evidence>
<dbReference type="Proteomes" id="UP000640786">
    <property type="component" value="Unassembled WGS sequence"/>
</dbReference>
<proteinExistence type="predicted"/>
<dbReference type="RefSeq" id="WP_191697060.1">
    <property type="nucleotide sequence ID" value="NZ_JACSQO010000004.1"/>
</dbReference>
<reference evidence="1 2" key="1">
    <citation type="submission" date="2020-08" db="EMBL/GenBank/DDBJ databases">
        <title>A Genomic Blueprint of the Chicken Gut Microbiome.</title>
        <authorList>
            <person name="Gilroy R."/>
            <person name="Ravi A."/>
            <person name="Getino M."/>
            <person name="Pursley I."/>
            <person name="Horton D.L."/>
            <person name="Alikhan N.-F."/>
            <person name="Baker D."/>
            <person name="Gharbi K."/>
            <person name="Hall N."/>
            <person name="Watson M."/>
            <person name="Adriaenssens E.M."/>
            <person name="Foster-Nyarko E."/>
            <person name="Jarju S."/>
            <person name="Secka A."/>
            <person name="Antonio M."/>
            <person name="Oren A."/>
            <person name="Chaudhuri R."/>
            <person name="La Ragione R.M."/>
            <person name="Hildebrand F."/>
            <person name="Pallen M.J."/>
        </authorList>
    </citation>
    <scope>NUCLEOTIDE SEQUENCE [LARGE SCALE GENOMIC DNA]</scope>
    <source>
        <strain evidence="1 2">Sa2BUA9</strain>
    </source>
</reference>
<name>A0ABR8R9I0_9BACI</name>
<accession>A0ABR8R9I0</accession>
<protein>
    <submittedName>
        <fullName evidence="1">YolD-like family protein</fullName>
    </submittedName>
</protein>
<dbReference type="EMBL" id="JACSQO010000004">
    <property type="protein sequence ID" value="MBD7944369.1"/>
    <property type="molecule type" value="Genomic_DNA"/>
</dbReference>
<dbReference type="InterPro" id="IPR014962">
    <property type="entry name" value="YolD"/>
</dbReference>
<organism evidence="1 2">
    <name type="scientific">Psychrobacillus faecigallinarum</name>
    <dbReference type="NCBI Taxonomy" id="2762235"/>
    <lineage>
        <taxon>Bacteria</taxon>
        <taxon>Bacillati</taxon>
        <taxon>Bacillota</taxon>
        <taxon>Bacilli</taxon>
        <taxon>Bacillales</taxon>
        <taxon>Bacillaceae</taxon>
        <taxon>Psychrobacillus</taxon>
    </lineage>
</organism>